<sequence length="222" mass="24290">VPGSKPDLISQLEQGKEPWGSDLLGAQEGETAGDPSTDSSWGSLRKQVTARAKMTQASEPPEASGSFSGGGPPTLVCREAAGREGRLGSLENFLFQERQPHRTYWTISKAEGAQKGEITPVQRGTVDLCKLSSGSSRWRGELGTRCYSKERLERMSPGTWSKQCQSYTSTRDRIVSPPAINLCISGPYHDRGLAQTCLPRRAPPGSLLDSVWLWHFLDKLMV</sequence>
<evidence type="ECO:0000259" key="2">
    <source>
        <dbReference type="PROSITE" id="PS50805"/>
    </source>
</evidence>
<evidence type="ECO:0000256" key="1">
    <source>
        <dbReference type="SAM" id="MobiDB-lite"/>
    </source>
</evidence>
<feature type="domain" description="KRAB" evidence="2">
    <location>
        <begin position="1"/>
        <end position="31"/>
    </location>
</feature>
<keyword evidence="4" id="KW-1185">Reference proteome</keyword>
<feature type="region of interest" description="Disordered" evidence="1">
    <location>
        <begin position="1"/>
        <end position="72"/>
    </location>
</feature>
<accession>A0A6A1QB99</accession>
<feature type="non-terminal residue" evidence="3">
    <location>
        <position position="1"/>
    </location>
</feature>
<dbReference type="GO" id="GO:0006355">
    <property type="term" value="P:regulation of DNA-templated transcription"/>
    <property type="evidence" value="ECO:0007669"/>
    <property type="project" value="InterPro"/>
</dbReference>
<dbReference type="PROSITE" id="PS50805">
    <property type="entry name" value="KRAB"/>
    <property type="match status" value="1"/>
</dbReference>
<comment type="caution">
    <text evidence="3">The sequence shown here is derived from an EMBL/GenBank/DDBJ whole genome shotgun (WGS) entry which is preliminary data.</text>
</comment>
<dbReference type="EMBL" id="SGJD01000566">
    <property type="protein sequence ID" value="KAB0404565.1"/>
    <property type="molecule type" value="Genomic_DNA"/>
</dbReference>
<reference evidence="3 4" key="1">
    <citation type="journal article" date="2019" name="PLoS ONE">
        <title>Genomic analyses reveal an absence of contemporary introgressive admixture between fin whales and blue whales, despite known hybrids.</title>
        <authorList>
            <person name="Westbury M.V."/>
            <person name="Petersen B."/>
            <person name="Lorenzen E.D."/>
        </authorList>
    </citation>
    <scope>NUCLEOTIDE SEQUENCE [LARGE SCALE GENOMIC DNA]</scope>
    <source>
        <strain evidence="3">FinWhale-01</strain>
    </source>
</reference>
<protein>
    <recommendedName>
        <fullName evidence="2">KRAB domain-containing protein</fullName>
    </recommendedName>
</protein>
<evidence type="ECO:0000313" key="4">
    <source>
        <dbReference type="Proteomes" id="UP000437017"/>
    </source>
</evidence>
<dbReference type="InterPro" id="IPR001909">
    <property type="entry name" value="KRAB"/>
</dbReference>
<dbReference type="Proteomes" id="UP000437017">
    <property type="component" value="Unassembled WGS sequence"/>
</dbReference>
<evidence type="ECO:0000313" key="3">
    <source>
        <dbReference type="EMBL" id="KAB0404565.1"/>
    </source>
</evidence>
<dbReference type="AlphaFoldDB" id="A0A6A1QB99"/>
<name>A0A6A1QB99_BALPH</name>
<proteinExistence type="predicted"/>
<organism evidence="3 4">
    <name type="scientific">Balaenoptera physalus</name>
    <name type="common">Fin whale</name>
    <name type="synonym">Balaena physalus</name>
    <dbReference type="NCBI Taxonomy" id="9770"/>
    <lineage>
        <taxon>Eukaryota</taxon>
        <taxon>Metazoa</taxon>
        <taxon>Chordata</taxon>
        <taxon>Craniata</taxon>
        <taxon>Vertebrata</taxon>
        <taxon>Euteleostomi</taxon>
        <taxon>Mammalia</taxon>
        <taxon>Eutheria</taxon>
        <taxon>Laurasiatheria</taxon>
        <taxon>Artiodactyla</taxon>
        <taxon>Whippomorpha</taxon>
        <taxon>Cetacea</taxon>
        <taxon>Mysticeti</taxon>
        <taxon>Balaenopteridae</taxon>
        <taxon>Balaenoptera</taxon>
    </lineage>
</organism>
<gene>
    <name evidence="3" type="ORF">E2I00_000161</name>
</gene>
<dbReference type="OrthoDB" id="9701233at2759"/>